<dbReference type="VEuPathDB" id="TrichDB:TVAGG3_0862270"/>
<reference evidence="3" key="1">
    <citation type="submission" date="2006-10" db="EMBL/GenBank/DDBJ databases">
        <authorList>
            <person name="Amadeo P."/>
            <person name="Zhao Q."/>
            <person name="Wortman J."/>
            <person name="Fraser-Liggett C."/>
            <person name="Carlton J."/>
        </authorList>
    </citation>
    <scope>NUCLEOTIDE SEQUENCE</scope>
    <source>
        <strain evidence="3">G3</strain>
    </source>
</reference>
<comment type="subcellular location">
    <subcellularLocation>
        <location evidence="1">Nucleus</location>
    </subcellularLocation>
</comment>
<keyword evidence="1" id="KW-0238">DNA-binding</keyword>
<dbReference type="VEuPathDB" id="TrichDB:TVAG_245700"/>
<keyword evidence="4" id="KW-1185">Reference proteome</keyword>
<dbReference type="RefSeq" id="XP_001324561.1">
    <property type="nucleotide sequence ID" value="XM_001324526.1"/>
</dbReference>
<evidence type="ECO:0000313" key="4">
    <source>
        <dbReference type="Proteomes" id="UP000001542"/>
    </source>
</evidence>
<dbReference type="KEGG" id="tva:4770311"/>
<evidence type="ECO:0000256" key="1">
    <source>
        <dbReference type="RuleBase" id="RU003796"/>
    </source>
</evidence>
<dbReference type="GO" id="GO:0006357">
    <property type="term" value="P:regulation of transcription by RNA polymerase II"/>
    <property type="evidence" value="ECO:0000318"/>
    <property type="project" value="GO_Central"/>
</dbReference>
<evidence type="ECO:0000259" key="2">
    <source>
        <dbReference type="SMART" id="SM01372"/>
    </source>
</evidence>
<dbReference type="FunFam" id="1.10.10.10:FF:000517">
    <property type="entry name" value="Uncharacterized protein"/>
    <property type="match status" value="1"/>
</dbReference>
<keyword evidence="1" id="KW-0804">Transcription</keyword>
<dbReference type="EMBL" id="DS113303">
    <property type="protein sequence ID" value="EAY12338.1"/>
    <property type="molecule type" value="Genomic_DNA"/>
</dbReference>
<evidence type="ECO:0000313" key="3">
    <source>
        <dbReference type="EMBL" id="EAY12338.1"/>
    </source>
</evidence>
<keyword evidence="1" id="KW-0539">Nucleus</keyword>
<reference evidence="3" key="2">
    <citation type="journal article" date="2007" name="Science">
        <title>Draft genome sequence of the sexually transmitted pathogen Trichomonas vaginalis.</title>
        <authorList>
            <person name="Carlton J.M."/>
            <person name="Hirt R.P."/>
            <person name="Silva J.C."/>
            <person name="Delcher A.L."/>
            <person name="Schatz M."/>
            <person name="Zhao Q."/>
            <person name="Wortman J.R."/>
            <person name="Bidwell S.L."/>
            <person name="Alsmark U.C.M."/>
            <person name="Besteiro S."/>
            <person name="Sicheritz-Ponten T."/>
            <person name="Noel C.J."/>
            <person name="Dacks J.B."/>
            <person name="Foster P.G."/>
            <person name="Simillion C."/>
            <person name="Van de Peer Y."/>
            <person name="Miranda-Saavedra D."/>
            <person name="Barton G.J."/>
            <person name="Westrop G.D."/>
            <person name="Mueller S."/>
            <person name="Dessi D."/>
            <person name="Fiori P.L."/>
            <person name="Ren Q."/>
            <person name="Paulsen I."/>
            <person name="Zhang H."/>
            <person name="Bastida-Corcuera F.D."/>
            <person name="Simoes-Barbosa A."/>
            <person name="Brown M.T."/>
            <person name="Hayes R.D."/>
            <person name="Mukherjee M."/>
            <person name="Okumura C.Y."/>
            <person name="Schneider R."/>
            <person name="Smith A.J."/>
            <person name="Vanacova S."/>
            <person name="Villalvazo M."/>
            <person name="Haas B.J."/>
            <person name="Pertea M."/>
            <person name="Feldblyum T.V."/>
            <person name="Utterback T.R."/>
            <person name="Shu C.L."/>
            <person name="Osoegawa K."/>
            <person name="de Jong P.J."/>
            <person name="Hrdy I."/>
            <person name="Horvathova L."/>
            <person name="Zubacova Z."/>
            <person name="Dolezal P."/>
            <person name="Malik S.B."/>
            <person name="Logsdon J.M. Jr."/>
            <person name="Henze K."/>
            <person name="Gupta A."/>
            <person name="Wang C.C."/>
            <person name="Dunne R.L."/>
            <person name="Upcroft J.A."/>
            <person name="Upcroft P."/>
            <person name="White O."/>
            <person name="Salzberg S.L."/>
            <person name="Tang P."/>
            <person name="Chiu C.-H."/>
            <person name="Lee Y.-S."/>
            <person name="Embley T.M."/>
            <person name="Coombs G.H."/>
            <person name="Mottram J.C."/>
            <person name="Tachezy J."/>
            <person name="Fraser-Liggett C.M."/>
            <person name="Johnson P.J."/>
        </authorList>
    </citation>
    <scope>NUCLEOTIDE SEQUENCE [LARGE SCALE GENOMIC DNA]</scope>
    <source>
        <strain evidence="3">G3</strain>
    </source>
</reference>
<name>A2E4M8_TRIV3</name>
<dbReference type="SMR" id="A2E4M8"/>
<comment type="similarity">
    <text evidence="1">Belongs to the E2F/DP family.</text>
</comment>
<keyword evidence="1" id="KW-0805">Transcription regulation</keyword>
<dbReference type="AlphaFoldDB" id="A2E4M8"/>
<gene>
    <name evidence="3" type="ORF">TVAG_245700</name>
</gene>
<dbReference type="Gene3D" id="1.10.10.10">
    <property type="entry name" value="Winged helix-like DNA-binding domain superfamily/Winged helix DNA-binding domain"/>
    <property type="match status" value="1"/>
</dbReference>
<feature type="domain" description="E2F/DP family winged-helix DNA-binding" evidence="2">
    <location>
        <begin position="27"/>
        <end position="92"/>
    </location>
</feature>
<dbReference type="SMART" id="SM01372">
    <property type="entry name" value="E2F_TDP"/>
    <property type="match status" value="1"/>
</dbReference>
<organism evidence="3 4">
    <name type="scientific">Trichomonas vaginalis (strain ATCC PRA-98 / G3)</name>
    <dbReference type="NCBI Taxonomy" id="412133"/>
    <lineage>
        <taxon>Eukaryota</taxon>
        <taxon>Metamonada</taxon>
        <taxon>Parabasalia</taxon>
        <taxon>Trichomonadida</taxon>
        <taxon>Trichomonadidae</taxon>
        <taxon>Trichomonas</taxon>
    </lineage>
</organism>
<dbReference type="InterPro" id="IPR036390">
    <property type="entry name" value="WH_DNA-bd_sf"/>
</dbReference>
<dbReference type="Pfam" id="PF02319">
    <property type="entry name" value="WHD_E2F_TDP"/>
    <property type="match status" value="1"/>
</dbReference>
<dbReference type="GO" id="GO:0000978">
    <property type="term" value="F:RNA polymerase II cis-regulatory region sequence-specific DNA binding"/>
    <property type="evidence" value="ECO:0000318"/>
    <property type="project" value="GO_Central"/>
</dbReference>
<dbReference type="InterPro" id="IPR003316">
    <property type="entry name" value="E2F_WHTH_DNA-bd_dom"/>
</dbReference>
<dbReference type="GO" id="GO:0090575">
    <property type="term" value="C:RNA polymerase II transcription regulator complex"/>
    <property type="evidence" value="ECO:0000318"/>
    <property type="project" value="GO_Central"/>
</dbReference>
<sequence length="247" mass="28604">MFSEPDIDLSISVLDRDLYDQSKSAEERPNSFKSSTFAFIKYCIQHPQEKYDIRLTSDRLGFKQRRFHEVVSVFEALGVCTKIDQDTFLWNGFDNIKLAIEHIATNRGVFNPDYSLDEIFNKQGSISVQRIAEEFILLFIALELRKINVFEASVYLSRKNEREKTTRCKLYQVSAILEIANIVRKTDSTGEFELLPEYFISASDRMNTDSPNPSDLYSLLNRKEAFCTDIGTAVISSRLKEYYADNY</sequence>
<dbReference type="OrthoDB" id="5318at2759"/>
<proteinExistence type="inferred from homology"/>
<dbReference type="InParanoid" id="A2E4M8"/>
<protein>
    <recommendedName>
        <fullName evidence="2">E2F/DP family winged-helix DNA-binding domain-containing protein</fullName>
    </recommendedName>
</protein>
<dbReference type="InterPro" id="IPR036388">
    <property type="entry name" value="WH-like_DNA-bd_sf"/>
</dbReference>
<dbReference type="Proteomes" id="UP000001542">
    <property type="component" value="Unassembled WGS sequence"/>
</dbReference>
<dbReference type="GO" id="GO:0000981">
    <property type="term" value="F:DNA-binding transcription factor activity, RNA polymerase II-specific"/>
    <property type="evidence" value="ECO:0000318"/>
    <property type="project" value="GO_Central"/>
</dbReference>
<accession>A2E4M8</accession>
<dbReference type="SUPFAM" id="SSF46785">
    <property type="entry name" value="Winged helix' DNA-binding domain"/>
    <property type="match status" value="1"/>
</dbReference>